<accession>A0AAE1ED07</accession>
<organism evidence="2 3">
    <name type="scientific">Elysia crispata</name>
    <name type="common">lettuce slug</name>
    <dbReference type="NCBI Taxonomy" id="231223"/>
    <lineage>
        <taxon>Eukaryota</taxon>
        <taxon>Metazoa</taxon>
        <taxon>Spiralia</taxon>
        <taxon>Lophotrochozoa</taxon>
        <taxon>Mollusca</taxon>
        <taxon>Gastropoda</taxon>
        <taxon>Heterobranchia</taxon>
        <taxon>Euthyneura</taxon>
        <taxon>Panpulmonata</taxon>
        <taxon>Sacoglossa</taxon>
        <taxon>Placobranchoidea</taxon>
        <taxon>Plakobranchidae</taxon>
        <taxon>Elysia</taxon>
    </lineage>
</organism>
<keyword evidence="3" id="KW-1185">Reference proteome</keyword>
<name>A0AAE1ED07_9GAST</name>
<evidence type="ECO:0000313" key="3">
    <source>
        <dbReference type="Proteomes" id="UP001283361"/>
    </source>
</evidence>
<reference evidence="2" key="1">
    <citation type="journal article" date="2023" name="G3 (Bethesda)">
        <title>A reference genome for the long-term kleptoplast-retaining sea slug Elysia crispata morphotype clarki.</title>
        <authorList>
            <person name="Eastman K.E."/>
            <person name="Pendleton A.L."/>
            <person name="Shaikh M.A."/>
            <person name="Suttiyut T."/>
            <person name="Ogas R."/>
            <person name="Tomko P."/>
            <person name="Gavelis G."/>
            <person name="Widhalm J.R."/>
            <person name="Wisecaver J.H."/>
        </authorList>
    </citation>
    <scope>NUCLEOTIDE SEQUENCE</scope>
    <source>
        <strain evidence="2">ECLA1</strain>
    </source>
</reference>
<gene>
    <name evidence="2" type="ORF">RRG08_010073</name>
</gene>
<evidence type="ECO:0000313" key="2">
    <source>
        <dbReference type="EMBL" id="KAK3801493.1"/>
    </source>
</evidence>
<dbReference type="AlphaFoldDB" id="A0AAE1ED07"/>
<dbReference type="EMBL" id="JAWDGP010000310">
    <property type="protein sequence ID" value="KAK3801493.1"/>
    <property type="molecule type" value="Genomic_DNA"/>
</dbReference>
<protein>
    <submittedName>
        <fullName evidence="2">Uncharacterized protein</fullName>
    </submittedName>
</protein>
<comment type="caution">
    <text evidence="2">The sequence shown here is derived from an EMBL/GenBank/DDBJ whole genome shotgun (WGS) entry which is preliminary data.</text>
</comment>
<sequence length="266" mass="30220">MRSFSSPKPPEEFSSEQINNIIIKVTDRFFIHHQTLNTPDHHKRIVRRRKNNKTRGRNLSENKQFRTVRRSTAWPPQLPNLNRRGGTEDKHKPVRPPNNITPLESPPWPKLEETTTKHTSPILEGVDTHMNTKGTYFIPSNLSGNQSNLLCSAPGSEAELDEAWGCNKTVKTALVQANTSHTFFPPNEVRLSATCETPSLLLVTTLMGFLRLCRNRRRSPITNHRWAVCRGGKGPGVATNSHRPWIRSVISDAKINNRWVTAHKHA</sequence>
<evidence type="ECO:0000256" key="1">
    <source>
        <dbReference type="SAM" id="MobiDB-lite"/>
    </source>
</evidence>
<dbReference type="Proteomes" id="UP001283361">
    <property type="component" value="Unassembled WGS sequence"/>
</dbReference>
<proteinExistence type="predicted"/>
<feature type="region of interest" description="Disordered" evidence="1">
    <location>
        <begin position="66"/>
        <end position="116"/>
    </location>
</feature>